<keyword evidence="3" id="KW-1185">Reference proteome</keyword>
<feature type="transmembrane region" description="Helical" evidence="1">
    <location>
        <begin position="198"/>
        <end position="218"/>
    </location>
</feature>
<protein>
    <submittedName>
        <fullName evidence="2">Uncharacterized protein</fullName>
    </submittedName>
</protein>
<accession>A0A6P1TL90</accession>
<feature type="transmembrane region" description="Helical" evidence="1">
    <location>
        <begin position="121"/>
        <end position="140"/>
    </location>
</feature>
<evidence type="ECO:0000313" key="3">
    <source>
        <dbReference type="Proteomes" id="UP000464314"/>
    </source>
</evidence>
<keyword evidence="1" id="KW-0812">Transmembrane</keyword>
<dbReference type="AlphaFoldDB" id="A0A6P1TL90"/>
<feature type="transmembrane region" description="Helical" evidence="1">
    <location>
        <begin position="145"/>
        <end position="163"/>
    </location>
</feature>
<dbReference type="KEGG" id="anr:Ana3638_15340"/>
<feature type="transmembrane region" description="Helical" evidence="1">
    <location>
        <begin position="65"/>
        <end position="81"/>
    </location>
</feature>
<sequence length="219" mass="25081">MLDKPMIDFLNKIRRPINISLSRKLVYSTLIFVIGVILGVISKIFDETASNLLPYFLEVLDLRNFLSRMGVWIFLAVLISVNSKSPVRSGINIFLFFVGLIGSYYLYTVMIAGFFHKSYTMIWIIMTVISPLMAFICWYAKGKGIIAISISSIIIMFISRQAFAFGLWYVSIRSILELLLWIATVFVLYQSPKQIMKVITMGLLLYLVTAQINLFWGIL</sequence>
<evidence type="ECO:0000256" key="1">
    <source>
        <dbReference type="SAM" id="Phobius"/>
    </source>
</evidence>
<evidence type="ECO:0000313" key="2">
    <source>
        <dbReference type="EMBL" id="QHQ61990.1"/>
    </source>
</evidence>
<keyword evidence="1" id="KW-0472">Membrane</keyword>
<reference evidence="2 3" key="1">
    <citation type="submission" date="2020-01" db="EMBL/GenBank/DDBJ databases">
        <title>Genome analysis of Anaerocolumna sp. CBA3638.</title>
        <authorList>
            <person name="Kim J."/>
            <person name="Roh S.W."/>
        </authorList>
    </citation>
    <scope>NUCLEOTIDE SEQUENCE [LARGE SCALE GENOMIC DNA]</scope>
    <source>
        <strain evidence="2 3">CBA3638</strain>
    </source>
</reference>
<dbReference type="Proteomes" id="UP000464314">
    <property type="component" value="Chromosome"/>
</dbReference>
<dbReference type="EMBL" id="CP048000">
    <property type="protein sequence ID" value="QHQ61990.1"/>
    <property type="molecule type" value="Genomic_DNA"/>
</dbReference>
<feature type="transmembrane region" description="Helical" evidence="1">
    <location>
        <begin position="25"/>
        <end position="45"/>
    </location>
</feature>
<gene>
    <name evidence="2" type="ORF">Ana3638_15340</name>
</gene>
<name>A0A6P1TL90_9FIRM</name>
<dbReference type="RefSeq" id="WP_161838815.1">
    <property type="nucleotide sequence ID" value="NZ_CP048000.1"/>
</dbReference>
<feature type="transmembrane region" description="Helical" evidence="1">
    <location>
        <begin position="169"/>
        <end position="189"/>
    </location>
</feature>
<keyword evidence="1" id="KW-1133">Transmembrane helix</keyword>
<feature type="transmembrane region" description="Helical" evidence="1">
    <location>
        <begin position="93"/>
        <end position="115"/>
    </location>
</feature>
<proteinExistence type="predicted"/>
<organism evidence="2 3">
    <name type="scientific">Anaerocolumna sedimenticola</name>
    <dbReference type="NCBI Taxonomy" id="2696063"/>
    <lineage>
        <taxon>Bacteria</taxon>
        <taxon>Bacillati</taxon>
        <taxon>Bacillota</taxon>
        <taxon>Clostridia</taxon>
        <taxon>Lachnospirales</taxon>
        <taxon>Lachnospiraceae</taxon>
        <taxon>Anaerocolumna</taxon>
    </lineage>
</organism>